<dbReference type="EMBL" id="JAAMPC010000004">
    <property type="protein sequence ID" value="KAG2314737.1"/>
    <property type="molecule type" value="Genomic_DNA"/>
</dbReference>
<evidence type="ECO:0000313" key="1">
    <source>
        <dbReference type="EMBL" id="KAG2314737.1"/>
    </source>
</evidence>
<dbReference type="OrthoDB" id="49605at2759"/>
<accession>A0A8X8AXU3</accession>
<evidence type="ECO:0000313" key="2">
    <source>
        <dbReference type="Proteomes" id="UP000886595"/>
    </source>
</evidence>
<dbReference type="AlphaFoldDB" id="A0A8X8AXU3"/>
<protein>
    <submittedName>
        <fullName evidence="1">Uncharacterized protein</fullName>
    </submittedName>
</protein>
<proteinExistence type="predicted"/>
<organism evidence="1 2">
    <name type="scientific">Brassica carinata</name>
    <name type="common">Ethiopian mustard</name>
    <name type="synonym">Abyssinian cabbage</name>
    <dbReference type="NCBI Taxonomy" id="52824"/>
    <lineage>
        <taxon>Eukaryota</taxon>
        <taxon>Viridiplantae</taxon>
        <taxon>Streptophyta</taxon>
        <taxon>Embryophyta</taxon>
        <taxon>Tracheophyta</taxon>
        <taxon>Spermatophyta</taxon>
        <taxon>Magnoliopsida</taxon>
        <taxon>eudicotyledons</taxon>
        <taxon>Gunneridae</taxon>
        <taxon>Pentapetalae</taxon>
        <taxon>rosids</taxon>
        <taxon>malvids</taxon>
        <taxon>Brassicales</taxon>
        <taxon>Brassicaceae</taxon>
        <taxon>Brassiceae</taxon>
        <taxon>Brassica</taxon>
    </lineage>
</organism>
<sequence>MDGGQKSPVRWGADVRGTGFKVFLSHVHGLRSAKMVRGGDDDGVRSSKKKKGNPPIKRRILYFADAVEILCVVGFVEEMVSEGT</sequence>
<reference evidence="1 2" key="1">
    <citation type="submission" date="2020-02" db="EMBL/GenBank/DDBJ databases">
        <authorList>
            <person name="Ma Q."/>
            <person name="Huang Y."/>
            <person name="Song X."/>
            <person name="Pei D."/>
        </authorList>
    </citation>
    <scope>NUCLEOTIDE SEQUENCE [LARGE SCALE GENOMIC DNA]</scope>
    <source>
        <strain evidence="1">Sxm20200214</strain>
        <tissue evidence="1">Leaf</tissue>
    </source>
</reference>
<dbReference type="Proteomes" id="UP000886595">
    <property type="component" value="Unassembled WGS sequence"/>
</dbReference>
<gene>
    <name evidence="1" type="ORF">Bca52824_017859</name>
</gene>
<keyword evidence="2" id="KW-1185">Reference proteome</keyword>
<comment type="caution">
    <text evidence="1">The sequence shown here is derived from an EMBL/GenBank/DDBJ whole genome shotgun (WGS) entry which is preliminary data.</text>
</comment>
<name>A0A8X8AXU3_BRACI</name>